<evidence type="ECO:0000313" key="16">
    <source>
        <dbReference type="Proteomes" id="UP001595533"/>
    </source>
</evidence>
<comment type="caution">
    <text evidence="15">The sequence shown here is derived from an EMBL/GenBank/DDBJ whole genome shotgun (WGS) entry which is preliminary data.</text>
</comment>
<evidence type="ECO:0000256" key="8">
    <source>
        <dbReference type="ARBA" id="ARBA00022777"/>
    </source>
</evidence>
<feature type="domain" description="N-acetyltransferase" evidence="13">
    <location>
        <begin position="298"/>
        <end position="436"/>
    </location>
</feature>
<dbReference type="PIRSF" id="PIRSF036441">
    <property type="entry name" value="NAGK_DUF619"/>
    <property type="match status" value="1"/>
</dbReference>
<dbReference type="RefSeq" id="WP_157892742.1">
    <property type="nucleotide sequence ID" value="NZ_JBHRTS010000005.1"/>
</dbReference>
<dbReference type="Pfam" id="PF04768">
    <property type="entry name" value="NAT"/>
    <property type="match status" value="1"/>
</dbReference>
<evidence type="ECO:0000259" key="14">
    <source>
        <dbReference type="PROSITE" id="PS51731"/>
    </source>
</evidence>
<dbReference type="Gene3D" id="3.40.630.30">
    <property type="match status" value="1"/>
</dbReference>
<accession>A0ABV7JCE3</accession>
<dbReference type="InterPro" id="IPR006855">
    <property type="entry name" value="Vertebrate-like_GNAT_dom"/>
</dbReference>
<evidence type="ECO:0000256" key="4">
    <source>
        <dbReference type="ARBA" id="ARBA00022571"/>
    </source>
</evidence>
<dbReference type="EMBL" id="JBHRTS010000005">
    <property type="protein sequence ID" value="MFC3194837.1"/>
    <property type="molecule type" value="Genomic_DNA"/>
</dbReference>
<reference evidence="16" key="1">
    <citation type="journal article" date="2019" name="Int. J. Syst. Evol. Microbiol.">
        <title>The Global Catalogue of Microorganisms (GCM) 10K type strain sequencing project: providing services to taxonomists for standard genome sequencing and annotation.</title>
        <authorList>
            <consortium name="The Broad Institute Genomics Platform"/>
            <consortium name="The Broad Institute Genome Sequencing Center for Infectious Disease"/>
            <person name="Wu L."/>
            <person name="Ma J."/>
        </authorList>
    </citation>
    <scope>NUCLEOTIDE SEQUENCE [LARGE SCALE GENOMIC DNA]</scope>
    <source>
        <strain evidence="16">KCTC 42953</strain>
    </source>
</reference>
<dbReference type="NCBIfam" id="TIGR00761">
    <property type="entry name" value="argB"/>
    <property type="match status" value="1"/>
</dbReference>
<evidence type="ECO:0000256" key="7">
    <source>
        <dbReference type="ARBA" id="ARBA00022741"/>
    </source>
</evidence>
<dbReference type="SUPFAM" id="SSF55729">
    <property type="entry name" value="Acyl-CoA N-acyltransferases (Nat)"/>
    <property type="match status" value="1"/>
</dbReference>
<evidence type="ECO:0000256" key="9">
    <source>
        <dbReference type="ARBA" id="ARBA00022840"/>
    </source>
</evidence>
<keyword evidence="9" id="KW-0067">ATP-binding</keyword>
<name>A0ABV7JCE3_9GAMM</name>
<dbReference type="InterPro" id="IPR000182">
    <property type="entry name" value="GNAT_dom"/>
</dbReference>
<evidence type="ECO:0000313" key="15">
    <source>
        <dbReference type="EMBL" id="MFC3194837.1"/>
    </source>
</evidence>
<organism evidence="15 16">
    <name type="scientific">Marinicella sediminis</name>
    <dbReference type="NCBI Taxonomy" id="1792834"/>
    <lineage>
        <taxon>Bacteria</taxon>
        <taxon>Pseudomonadati</taxon>
        <taxon>Pseudomonadota</taxon>
        <taxon>Gammaproteobacteria</taxon>
        <taxon>Lysobacterales</taxon>
        <taxon>Marinicellaceae</taxon>
        <taxon>Marinicella</taxon>
    </lineage>
</organism>
<dbReference type="InterPro" id="IPR001048">
    <property type="entry name" value="Asp/Glu/Uridylate_kinase"/>
</dbReference>
<evidence type="ECO:0000256" key="12">
    <source>
        <dbReference type="ARBA" id="ARBA00048141"/>
    </source>
</evidence>
<dbReference type="PANTHER" id="PTHR23342:SF0">
    <property type="entry name" value="N-ACETYLGLUTAMATE SYNTHASE, MITOCHONDRIAL"/>
    <property type="match status" value="1"/>
</dbReference>
<dbReference type="Pfam" id="PF00696">
    <property type="entry name" value="AA_kinase"/>
    <property type="match status" value="1"/>
</dbReference>
<evidence type="ECO:0000256" key="11">
    <source>
        <dbReference type="ARBA" id="ARBA00030639"/>
    </source>
</evidence>
<dbReference type="PANTHER" id="PTHR23342">
    <property type="entry name" value="N-ACETYLGLUTAMATE SYNTHASE"/>
    <property type="match status" value="1"/>
</dbReference>
<evidence type="ECO:0000256" key="3">
    <source>
        <dbReference type="ARBA" id="ARBA00021197"/>
    </source>
</evidence>
<keyword evidence="4" id="KW-0055">Arginine biosynthesis</keyword>
<dbReference type="InterPro" id="IPR004662">
    <property type="entry name" value="AcgluKinase_fam"/>
</dbReference>
<dbReference type="PROSITE" id="PS51186">
    <property type="entry name" value="GNAT"/>
    <property type="match status" value="1"/>
</dbReference>
<dbReference type="InterPro" id="IPR011242">
    <property type="entry name" value="ArgB_GNAT"/>
</dbReference>
<evidence type="ECO:0000256" key="2">
    <source>
        <dbReference type="ARBA" id="ARBA00013065"/>
    </source>
</evidence>
<sequence length="457" mass="49999">MKTLNAAQSSPKQIIQSALHQLTNSQEARHYLQRYHAQDDLRFAVVKVGGGILAHELEQLAESLALLANLGLTPIVVHGAGEQIDQGLAQAGIVSQKKSGFRVTDEASMAVIRPIMYQVNQQLVAAIEQQGVRANGVVHGVFECDYLDQAELGLVGEVHKVHLSPIRQALHSGAIPVLSCLGETGSGQVMNINADVATRELVWQINPHKILFVTPTGGVLDGDDKLISAIQLNNDLAHMLKQDWLHSGMLLKLQQIQEMLEPLGAGHSVSITSSQNLARELFTHQGAGTFINLGEAIHEHSSMTGELETVLNALFEQAFERQFRPGFLSSLPITAIYLAESHRAAAVVTEGFRGHAYLHKFAVTPEARGEGLAGALWQQIKANHPQLYWRSRLSNPVNNWYFKQADASIKSTDPDHSWVGFSCGFFPAESMACLQQAFAEDAGWQSDDLNQQEVKHA</sequence>
<dbReference type="Proteomes" id="UP001595533">
    <property type="component" value="Unassembled WGS sequence"/>
</dbReference>
<proteinExistence type="predicted"/>
<dbReference type="InterPro" id="IPR016181">
    <property type="entry name" value="Acyl_CoA_acyltransferase"/>
</dbReference>
<dbReference type="EC" id="2.7.2.8" evidence="2"/>
<evidence type="ECO:0000256" key="1">
    <source>
        <dbReference type="ARBA" id="ARBA00004828"/>
    </source>
</evidence>
<keyword evidence="16" id="KW-1185">Reference proteome</keyword>
<gene>
    <name evidence="15" type="ORF">ACFODZ_11360</name>
</gene>
<keyword evidence="6 15" id="KW-0808">Transferase</keyword>
<evidence type="ECO:0000256" key="5">
    <source>
        <dbReference type="ARBA" id="ARBA00022605"/>
    </source>
</evidence>
<dbReference type="Gene3D" id="3.40.1160.10">
    <property type="entry name" value="Acetylglutamate kinase-like"/>
    <property type="match status" value="1"/>
</dbReference>
<evidence type="ECO:0000256" key="10">
    <source>
        <dbReference type="ARBA" id="ARBA00030178"/>
    </source>
</evidence>
<dbReference type="SUPFAM" id="SSF53633">
    <property type="entry name" value="Carbamate kinase-like"/>
    <property type="match status" value="1"/>
</dbReference>
<feature type="domain" description="N-acetyltransferase" evidence="14">
    <location>
        <begin position="295"/>
        <end position="446"/>
    </location>
</feature>
<dbReference type="InterPro" id="IPR036393">
    <property type="entry name" value="AceGlu_kinase-like_sf"/>
</dbReference>
<keyword evidence="5" id="KW-0028">Amino-acid biosynthesis</keyword>
<evidence type="ECO:0000256" key="6">
    <source>
        <dbReference type="ARBA" id="ARBA00022679"/>
    </source>
</evidence>
<dbReference type="PROSITE" id="PS51731">
    <property type="entry name" value="GNAT_NAGS"/>
    <property type="match status" value="1"/>
</dbReference>
<comment type="catalytic activity">
    <reaction evidence="12">
        <text>N-acetyl-L-glutamate + ATP = N-acetyl-L-glutamyl 5-phosphate + ADP</text>
        <dbReference type="Rhea" id="RHEA:14629"/>
        <dbReference type="ChEBI" id="CHEBI:30616"/>
        <dbReference type="ChEBI" id="CHEBI:44337"/>
        <dbReference type="ChEBI" id="CHEBI:57936"/>
        <dbReference type="ChEBI" id="CHEBI:456216"/>
        <dbReference type="EC" id="2.7.2.8"/>
    </reaction>
</comment>
<protein>
    <recommendedName>
        <fullName evidence="3">Acetylglutamate kinase</fullName>
        <ecNumber evidence="2">2.7.2.8</ecNumber>
    </recommendedName>
    <alternativeName>
        <fullName evidence="10">N-acetyl-L-glutamate 5-phosphotransferase</fullName>
    </alternativeName>
    <alternativeName>
        <fullName evidence="11">NAG kinase</fullName>
    </alternativeName>
</protein>
<dbReference type="NCBIfam" id="NF003387">
    <property type="entry name" value="PRK04531.1-2"/>
    <property type="match status" value="1"/>
</dbReference>
<keyword evidence="8 15" id="KW-0418">Kinase</keyword>
<keyword evidence="7" id="KW-0547">Nucleotide-binding</keyword>
<comment type="pathway">
    <text evidence="1">Amino-acid biosynthesis; L-arginine biosynthesis; N(2)-acetyl-L-ornithine from L-glutamate: step 2/4.</text>
</comment>
<dbReference type="GO" id="GO:0003991">
    <property type="term" value="F:acetylglutamate kinase activity"/>
    <property type="evidence" value="ECO:0007669"/>
    <property type="project" value="UniProtKB-EC"/>
</dbReference>
<evidence type="ECO:0000259" key="13">
    <source>
        <dbReference type="PROSITE" id="PS51186"/>
    </source>
</evidence>